<reference evidence="2 3" key="1">
    <citation type="submission" date="2023-09" db="EMBL/GenBank/DDBJ databases">
        <authorList>
            <person name="Rey-Velasco X."/>
        </authorList>
    </citation>
    <scope>NUCLEOTIDE SEQUENCE [LARGE SCALE GENOMIC DNA]</scope>
    <source>
        <strain evidence="2 3">P385</strain>
    </source>
</reference>
<dbReference type="EMBL" id="JAVRHY010000006">
    <property type="protein sequence ID" value="MDT0618434.1"/>
    <property type="molecule type" value="Genomic_DNA"/>
</dbReference>
<gene>
    <name evidence="2" type="ORF">RM531_08090</name>
</gene>
<dbReference type="SUPFAM" id="SSF74653">
    <property type="entry name" value="TolA/TonB C-terminal domain"/>
    <property type="match status" value="1"/>
</dbReference>
<keyword evidence="3" id="KW-1185">Reference proteome</keyword>
<dbReference type="Pfam" id="PF13103">
    <property type="entry name" value="TonB_2"/>
    <property type="match status" value="1"/>
</dbReference>
<feature type="chain" id="PRO_5046000244" evidence="1">
    <location>
        <begin position="20"/>
        <end position="124"/>
    </location>
</feature>
<dbReference type="RefSeq" id="WP_311658534.1">
    <property type="nucleotide sequence ID" value="NZ_JAVRHY010000006.1"/>
</dbReference>
<evidence type="ECO:0000256" key="1">
    <source>
        <dbReference type="SAM" id="SignalP"/>
    </source>
</evidence>
<protein>
    <submittedName>
        <fullName evidence="2">Energy transducer TonB</fullName>
    </submittedName>
</protein>
<sequence>MISRAAIFVFMLITAAAQAQSGQSQALEKALRADPDTTSPQHDYIQAIREHLQRHWQRPSGQDTASCRVRLEQRRGGHIVAFELLESCGSDALDRSVKQAILAADPLPRPRRRDAFVPELIIAF</sequence>
<dbReference type="Proteomes" id="UP001259982">
    <property type="component" value="Unassembled WGS sequence"/>
</dbReference>
<evidence type="ECO:0000313" key="3">
    <source>
        <dbReference type="Proteomes" id="UP001259982"/>
    </source>
</evidence>
<accession>A0ABU3B874</accession>
<name>A0ABU3B874_9GAMM</name>
<comment type="caution">
    <text evidence="2">The sequence shown here is derived from an EMBL/GenBank/DDBJ whole genome shotgun (WGS) entry which is preliminary data.</text>
</comment>
<proteinExistence type="predicted"/>
<feature type="signal peptide" evidence="1">
    <location>
        <begin position="1"/>
        <end position="19"/>
    </location>
</feature>
<evidence type="ECO:0000313" key="2">
    <source>
        <dbReference type="EMBL" id="MDT0618434.1"/>
    </source>
</evidence>
<keyword evidence="1" id="KW-0732">Signal</keyword>
<organism evidence="2 3">
    <name type="scientific">Spectribacter acetivorans</name>
    <dbReference type="NCBI Taxonomy" id="3075603"/>
    <lineage>
        <taxon>Bacteria</taxon>
        <taxon>Pseudomonadati</taxon>
        <taxon>Pseudomonadota</taxon>
        <taxon>Gammaproteobacteria</taxon>
        <taxon>Salinisphaerales</taxon>
        <taxon>Salinisphaeraceae</taxon>
        <taxon>Spectribacter</taxon>
    </lineage>
</organism>
<dbReference type="Gene3D" id="3.30.1150.10">
    <property type="match status" value="1"/>
</dbReference>